<dbReference type="OrthoDB" id="4509955at2759"/>
<feature type="compositionally biased region" description="Basic and acidic residues" evidence="1">
    <location>
        <begin position="140"/>
        <end position="151"/>
    </location>
</feature>
<feature type="compositionally biased region" description="Basic and acidic residues" evidence="1">
    <location>
        <begin position="96"/>
        <end position="113"/>
    </location>
</feature>
<sequence>MEKVGLHPWDPEIVLARFTKKKIKDLHLAPEDGNAIFYSPNKVQQARNAQAEKEEAQRLARAAKEEDKIRRQQEKEEKQCLIEERKRIRAFNKSVRMQEAEEKRHRKEEEKAAKQAAIQLQNDIKQANKDKKKAIGPATAKEKEDIDMKNVQEVEETPITVNRRGRQIRLPERFRDTKN</sequence>
<evidence type="ECO:0000313" key="2">
    <source>
        <dbReference type="EMBL" id="KAA8652650.1"/>
    </source>
</evidence>
<dbReference type="VEuPathDB" id="FungiDB:EYZ11_013576"/>
<organism evidence="2 3">
    <name type="scientific">Aspergillus tanneri</name>
    <dbReference type="NCBI Taxonomy" id="1220188"/>
    <lineage>
        <taxon>Eukaryota</taxon>
        <taxon>Fungi</taxon>
        <taxon>Dikarya</taxon>
        <taxon>Ascomycota</taxon>
        <taxon>Pezizomycotina</taxon>
        <taxon>Eurotiomycetes</taxon>
        <taxon>Eurotiomycetidae</taxon>
        <taxon>Eurotiales</taxon>
        <taxon>Aspergillaceae</taxon>
        <taxon>Aspergillus</taxon>
        <taxon>Aspergillus subgen. Circumdati</taxon>
    </lineage>
</organism>
<accession>A0A5M9N4K5</accession>
<dbReference type="Proteomes" id="UP000324241">
    <property type="component" value="Unassembled WGS sequence"/>
</dbReference>
<dbReference type="RefSeq" id="XP_033432011.1">
    <property type="nucleotide sequence ID" value="XM_033566254.1"/>
</dbReference>
<dbReference type="EMBL" id="QUQM01000002">
    <property type="protein sequence ID" value="KAA8652650.1"/>
    <property type="molecule type" value="Genomic_DNA"/>
</dbReference>
<protein>
    <submittedName>
        <fullName evidence="2">Uncharacterized protein</fullName>
    </submittedName>
</protein>
<comment type="caution">
    <text evidence="2">The sequence shown here is derived from an EMBL/GenBank/DDBJ whole genome shotgun (WGS) entry which is preliminary data.</text>
</comment>
<gene>
    <name evidence="2" type="ORF">ATNIH1004_001555</name>
</gene>
<feature type="region of interest" description="Disordered" evidence="1">
    <location>
        <begin position="96"/>
        <end position="151"/>
    </location>
</feature>
<proteinExistence type="predicted"/>
<dbReference type="AlphaFoldDB" id="A0A5M9N4K5"/>
<dbReference type="GeneID" id="54324257"/>
<name>A0A5M9N4K5_9EURO</name>
<evidence type="ECO:0000256" key="1">
    <source>
        <dbReference type="SAM" id="MobiDB-lite"/>
    </source>
</evidence>
<evidence type="ECO:0000313" key="3">
    <source>
        <dbReference type="Proteomes" id="UP000324241"/>
    </source>
</evidence>
<reference evidence="2 3" key="1">
    <citation type="submission" date="2019-08" db="EMBL/GenBank/DDBJ databases">
        <title>The genome sequence of a newly discovered highly antifungal drug resistant Aspergillus species, Aspergillus tanneri NIH 1004.</title>
        <authorList>
            <person name="Mounaud S."/>
            <person name="Singh I."/>
            <person name="Joardar V."/>
            <person name="Pakala S."/>
            <person name="Pakala S."/>
            <person name="Venepally P."/>
            <person name="Chung J.K."/>
            <person name="Losada L."/>
            <person name="Nierman W.C."/>
        </authorList>
    </citation>
    <scope>NUCLEOTIDE SEQUENCE [LARGE SCALE GENOMIC DNA]</scope>
    <source>
        <strain evidence="2 3">NIH1004</strain>
    </source>
</reference>